<keyword evidence="7" id="KW-0808">Transferase</keyword>
<dbReference type="EMBL" id="AP023366">
    <property type="protein sequence ID" value="BCJ88349.1"/>
    <property type="molecule type" value="Genomic_DNA"/>
</dbReference>
<dbReference type="InterPro" id="IPR003660">
    <property type="entry name" value="HAMP_dom"/>
</dbReference>
<dbReference type="RefSeq" id="WP_200758969.1">
    <property type="nucleotide sequence ID" value="NZ_AP023366.1"/>
</dbReference>
<evidence type="ECO:0000256" key="12">
    <source>
        <dbReference type="ARBA" id="ARBA00023136"/>
    </source>
</evidence>
<evidence type="ECO:0000256" key="11">
    <source>
        <dbReference type="ARBA" id="ARBA00023012"/>
    </source>
</evidence>
<keyword evidence="6" id="KW-0597">Phosphoprotein</keyword>
<feature type="domain" description="Histidine kinase" evidence="15">
    <location>
        <begin position="250"/>
        <end position="468"/>
    </location>
</feature>
<evidence type="ECO:0000256" key="13">
    <source>
        <dbReference type="SAM" id="Coils"/>
    </source>
</evidence>
<evidence type="ECO:0000256" key="3">
    <source>
        <dbReference type="ARBA" id="ARBA00004651"/>
    </source>
</evidence>
<keyword evidence="5" id="KW-1003">Cell membrane</keyword>
<dbReference type="CDD" id="cd06225">
    <property type="entry name" value="HAMP"/>
    <property type="match status" value="1"/>
</dbReference>
<evidence type="ECO:0000313" key="17">
    <source>
        <dbReference type="EMBL" id="BCJ88349.1"/>
    </source>
</evidence>
<dbReference type="Gene3D" id="6.10.340.10">
    <property type="match status" value="1"/>
</dbReference>
<dbReference type="AlphaFoldDB" id="A0A7I8DH66"/>
<dbReference type="FunFam" id="3.30.565.10:FF:000023">
    <property type="entry name" value="PAS domain-containing sensor histidine kinase"/>
    <property type="match status" value="1"/>
</dbReference>
<evidence type="ECO:0000256" key="8">
    <source>
        <dbReference type="ARBA" id="ARBA00022741"/>
    </source>
</evidence>
<dbReference type="SUPFAM" id="SSF47384">
    <property type="entry name" value="Homodimeric domain of signal transducing histidine kinase"/>
    <property type="match status" value="1"/>
</dbReference>
<dbReference type="SMART" id="SM00388">
    <property type="entry name" value="HisKA"/>
    <property type="match status" value="1"/>
</dbReference>
<dbReference type="SMART" id="SM00387">
    <property type="entry name" value="HATPase_c"/>
    <property type="match status" value="1"/>
</dbReference>
<evidence type="ECO:0000259" key="15">
    <source>
        <dbReference type="PROSITE" id="PS50109"/>
    </source>
</evidence>
<evidence type="ECO:0000256" key="4">
    <source>
        <dbReference type="ARBA" id="ARBA00012438"/>
    </source>
</evidence>
<reference evidence="17 18" key="1">
    <citation type="submission" date="2020-08" db="EMBL/GenBank/DDBJ databases">
        <title>Complete Genome Sequence of Effusibacillus dendaii Strain skT53, Isolated from Farmland soil.</title>
        <authorList>
            <person name="Konishi T."/>
            <person name="Kawasaki H."/>
        </authorList>
    </citation>
    <scope>NUCLEOTIDE SEQUENCE [LARGE SCALE GENOMIC DNA]</scope>
    <source>
        <strain evidence="18">skT53</strain>
    </source>
</reference>
<dbReference type="Gene3D" id="3.30.565.10">
    <property type="entry name" value="Histidine kinase-like ATPase, C-terminal domain"/>
    <property type="match status" value="1"/>
</dbReference>
<comment type="catalytic activity">
    <reaction evidence="1">
        <text>ATP + protein L-histidine = ADP + protein N-phospho-L-histidine.</text>
        <dbReference type="EC" id="2.7.13.3"/>
    </reaction>
</comment>
<dbReference type="EC" id="2.7.13.3" evidence="4"/>
<name>A0A7I8DH66_9BACL</name>
<evidence type="ECO:0000256" key="9">
    <source>
        <dbReference type="ARBA" id="ARBA00022777"/>
    </source>
</evidence>
<dbReference type="CDD" id="cd00075">
    <property type="entry name" value="HATPase"/>
    <property type="match status" value="1"/>
</dbReference>
<evidence type="ECO:0000256" key="1">
    <source>
        <dbReference type="ARBA" id="ARBA00000085"/>
    </source>
</evidence>
<dbReference type="GO" id="GO:0000155">
    <property type="term" value="F:phosphorelay sensor kinase activity"/>
    <property type="evidence" value="ECO:0007669"/>
    <property type="project" value="InterPro"/>
</dbReference>
<dbReference type="GO" id="GO:0000156">
    <property type="term" value="F:phosphorelay response regulator activity"/>
    <property type="evidence" value="ECO:0007669"/>
    <property type="project" value="TreeGrafter"/>
</dbReference>
<evidence type="ECO:0000256" key="7">
    <source>
        <dbReference type="ARBA" id="ARBA00022679"/>
    </source>
</evidence>
<dbReference type="SUPFAM" id="SSF158472">
    <property type="entry name" value="HAMP domain-like"/>
    <property type="match status" value="1"/>
</dbReference>
<dbReference type="PANTHER" id="PTHR42878:SF7">
    <property type="entry name" value="SENSOR HISTIDINE KINASE GLRK"/>
    <property type="match status" value="1"/>
</dbReference>
<comment type="subcellular location">
    <subcellularLocation>
        <location evidence="3">Cell membrane</location>
        <topology evidence="3">Multi-pass membrane protein</topology>
    </subcellularLocation>
    <subcellularLocation>
        <location evidence="2">Membrane raft</location>
        <topology evidence="2">Multi-pass membrane protein</topology>
    </subcellularLocation>
</comment>
<dbReference type="Pfam" id="PF00512">
    <property type="entry name" value="HisKA"/>
    <property type="match status" value="1"/>
</dbReference>
<accession>A0A7I8DH66</accession>
<dbReference type="GO" id="GO:0045121">
    <property type="term" value="C:membrane raft"/>
    <property type="evidence" value="ECO:0007669"/>
    <property type="project" value="UniProtKB-SubCell"/>
</dbReference>
<keyword evidence="14" id="KW-1133">Transmembrane helix</keyword>
<protein>
    <recommendedName>
        <fullName evidence="4">histidine kinase</fullName>
        <ecNumber evidence="4">2.7.13.3</ecNumber>
    </recommendedName>
</protein>
<dbReference type="Proteomes" id="UP000593802">
    <property type="component" value="Chromosome"/>
</dbReference>
<keyword evidence="10" id="KW-0067">ATP-binding</keyword>
<dbReference type="SMART" id="SM00304">
    <property type="entry name" value="HAMP"/>
    <property type="match status" value="1"/>
</dbReference>
<keyword evidence="14" id="KW-0812">Transmembrane</keyword>
<keyword evidence="12 14" id="KW-0472">Membrane</keyword>
<dbReference type="PANTHER" id="PTHR42878">
    <property type="entry name" value="TWO-COMPONENT HISTIDINE KINASE"/>
    <property type="match status" value="1"/>
</dbReference>
<dbReference type="InterPro" id="IPR036097">
    <property type="entry name" value="HisK_dim/P_sf"/>
</dbReference>
<feature type="coiled-coil region" evidence="13">
    <location>
        <begin position="223"/>
        <end position="250"/>
    </location>
</feature>
<dbReference type="GO" id="GO:0005524">
    <property type="term" value="F:ATP binding"/>
    <property type="evidence" value="ECO:0007669"/>
    <property type="project" value="UniProtKB-KW"/>
</dbReference>
<dbReference type="FunFam" id="1.10.287.130:FF:000001">
    <property type="entry name" value="Two-component sensor histidine kinase"/>
    <property type="match status" value="1"/>
</dbReference>
<dbReference type="KEGG" id="eff:skT53_33340"/>
<dbReference type="GO" id="GO:0005886">
    <property type="term" value="C:plasma membrane"/>
    <property type="evidence" value="ECO:0007669"/>
    <property type="project" value="UniProtKB-SubCell"/>
</dbReference>
<evidence type="ECO:0000256" key="10">
    <source>
        <dbReference type="ARBA" id="ARBA00022840"/>
    </source>
</evidence>
<dbReference type="Pfam" id="PF00672">
    <property type="entry name" value="HAMP"/>
    <property type="match status" value="1"/>
</dbReference>
<dbReference type="InterPro" id="IPR004358">
    <property type="entry name" value="Sig_transdc_His_kin-like_C"/>
</dbReference>
<feature type="domain" description="HAMP" evidence="16">
    <location>
        <begin position="190"/>
        <end position="242"/>
    </location>
</feature>
<evidence type="ECO:0000256" key="5">
    <source>
        <dbReference type="ARBA" id="ARBA00022475"/>
    </source>
</evidence>
<feature type="transmembrane region" description="Helical" evidence="14">
    <location>
        <begin position="20"/>
        <end position="45"/>
    </location>
</feature>
<dbReference type="Pfam" id="PF02518">
    <property type="entry name" value="HATPase_c"/>
    <property type="match status" value="1"/>
</dbReference>
<dbReference type="PROSITE" id="PS50885">
    <property type="entry name" value="HAMP"/>
    <property type="match status" value="1"/>
</dbReference>
<dbReference type="PRINTS" id="PR00344">
    <property type="entry name" value="BCTRLSENSOR"/>
</dbReference>
<keyword evidence="13" id="KW-0175">Coiled coil</keyword>
<dbReference type="InterPro" id="IPR005467">
    <property type="entry name" value="His_kinase_dom"/>
</dbReference>
<dbReference type="CDD" id="cd00082">
    <property type="entry name" value="HisKA"/>
    <property type="match status" value="1"/>
</dbReference>
<dbReference type="InterPro" id="IPR036890">
    <property type="entry name" value="HATPase_C_sf"/>
</dbReference>
<dbReference type="PROSITE" id="PS50109">
    <property type="entry name" value="HIS_KIN"/>
    <property type="match status" value="1"/>
</dbReference>
<dbReference type="GO" id="GO:0030295">
    <property type="term" value="F:protein kinase activator activity"/>
    <property type="evidence" value="ECO:0007669"/>
    <property type="project" value="TreeGrafter"/>
</dbReference>
<keyword evidence="11" id="KW-0902">Two-component regulatory system</keyword>
<feature type="transmembrane region" description="Helical" evidence="14">
    <location>
        <begin position="169"/>
        <end position="189"/>
    </location>
</feature>
<evidence type="ECO:0000256" key="2">
    <source>
        <dbReference type="ARBA" id="ARBA00004314"/>
    </source>
</evidence>
<proteinExistence type="predicted"/>
<dbReference type="GO" id="GO:0007234">
    <property type="term" value="P:osmosensory signaling via phosphorelay pathway"/>
    <property type="evidence" value="ECO:0007669"/>
    <property type="project" value="TreeGrafter"/>
</dbReference>
<dbReference type="InterPro" id="IPR003661">
    <property type="entry name" value="HisK_dim/P_dom"/>
</dbReference>
<evidence type="ECO:0000313" key="18">
    <source>
        <dbReference type="Proteomes" id="UP000593802"/>
    </source>
</evidence>
<evidence type="ECO:0000256" key="14">
    <source>
        <dbReference type="SAM" id="Phobius"/>
    </source>
</evidence>
<dbReference type="InterPro" id="IPR003594">
    <property type="entry name" value="HATPase_dom"/>
</dbReference>
<keyword evidence="8" id="KW-0547">Nucleotide-binding</keyword>
<keyword evidence="18" id="KW-1185">Reference proteome</keyword>
<dbReference type="InterPro" id="IPR050351">
    <property type="entry name" value="BphY/WalK/GraS-like"/>
</dbReference>
<sequence length="468" mass="52838">MKNRLLLPHVYHVHHKLGLLFFALFLILILVLGLVLYPLILKFYFQQVVNELIHRGHSYASVLSQDFTPETLHHVEMMEKYSVSSVAVVDAAGAVIAQSQPVTDAKRPYLQPIQNGKKGSYELVAADWINNPYLVAKSPAVLDDKTVATVVMFTPTEPIRSAVQSMQQVLFGITLAALLASALLIFVIAKGITRPLVNMKNAVQRLTHNSYQLSLTIKGKDEIAELNRSLLELADELKHYRTERQEFLAEVSHELRTPITYIKGYADVLSKGVIDDENERSKYIGFIQDATNRLYQLTNELFELIQLDQVNYRVHKQKTDLIQLVKQVVNEMQNGFADSKVALTATYPDKKESIIFADAMRIRQVIFNLLDNARKYTLAGGRVEVEMADLPHEVEITVRDTGNGIPPEALKQIWQRFYRVEKSRSREYGGAGLGLSISKRIVELHNGTIEVDSQLGKGSVFTVRLPKD</sequence>
<evidence type="ECO:0000259" key="16">
    <source>
        <dbReference type="PROSITE" id="PS50885"/>
    </source>
</evidence>
<keyword evidence="9 17" id="KW-0418">Kinase</keyword>
<evidence type="ECO:0000256" key="6">
    <source>
        <dbReference type="ARBA" id="ARBA00022553"/>
    </source>
</evidence>
<organism evidence="17 18">
    <name type="scientific">Effusibacillus dendaii</name>
    <dbReference type="NCBI Taxonomy" id="2743772"/>
    <lineage>
        <taxon>Bacteria</taxon>
        <taxon>Bacillati</taxon>
        <taxon>Bacillota</taxon>
        <taxon>Bacilli</taxon>
        <taxon>Bacillales</taxon>
        <taxon>Alicyclobacillaceae</taxon>
        <taxon>Effusibacillus</taxon>
    </lineage>
</organism>
<dbReference type="SUPFAM" id="SSF55874">
    <property type="entry name" value="ATPase domain of HSP90 chaperone/DNA topoisomerase II/histidine kinase"/>
    <property type="match status" value="1"/>
</dbReference>
<dbReference type="Gene3D" id="1.10.287.130">
    <property type="match status" value="1"/>
</dbReference>
<gene>
    <name evidence="17" type="primary">lcoS_1</name>
    <name evidence="17" type="ORF">skT53_33340</name>
</gene>